<organism evidence="2 3">
    <name type="scientific">Altererythrobacter arenosus</name>
    <dbReference type="NCBI Taxonomy" id="3032592"/>
    <lineage>
        <taxon>Bacteria</taxon>
        <taxon>Pseudomonadati</taxon>
        <taxon>Pseudomonadota</taxon>
        <taxon>Alphaproteobacteria</taxon>
        <taxon>Sphingomonadales</taxon>
        <taxon>Erythrobacteraceae</taxon>
        <taxon>Altererythrobacter</taxon>
    </lineage>
</organism>
<dbReference type="Proteomes" id="UP001215827">
    <property type="component" value="Chromosome"/>
</dbReference>
<feature type="signal peptide" evidence="1">
    <location>
        <begin position="1"/>
        <end position="20"/>
    </location>
</feature>
<accession>A0ABY8FQ65</accession>
<protein>
    <recommendedName>
        <fullName evidence="4">Lipoprotein</fullName>
    </recommendedName>
</protein>
<keyword evidence="1" id="KW-0732">Signal</keyword>
<evidence type="ECO:0008006" key="4">
    <source>
        <dbReference type="Google" id="ProtNLM"/>
    </source>
</evidence>
<dbReference type="EMBL" id="CP121106">
    <property type="protein sequence ID" value="WFL77158.1"/>
    <property type="molecule type" value="Genomic_DNA"/>
</dbReference>
<reference evidence="2 3" key="1">
    <citation type="submission" date="2023-03" db="EMBL/GenBank/DDBJ databases">
        <title>Altererythrobacter sp. CAU 1644 isolated from sand.</title>
        <authorList>
            <person name="Kim W."/>
        </authorList>
    </citation>
    <scope>NUCLEOTIDE SEQUENCE [LARGE SCALE GENOMIC DNA]</scope>
    <source>
        <strain evidence="2 3">CAU 1644</strain>
    </source>
</reference>
<feature type="chain" id="PRO_5045740818" description="Lipoprotein" evidence="1">
    <location>
        <begin position="21"/>
        <end position="128"/>
    </location>
</feature>
<evidence type="ECO:0000313" key="3">
    <source>
        <dbReference type="Proteomes" id="UP001215827"/>
    </source>
</evidence>
<name>A0ABY8FQ65_9SPHN</name>
<dbReference type="RefSeq" id="WP_278015916.1">
    <property type="nucleotide sequence ID" value="NZ_CP121106.1"/>
</dbReference>
<gene>
    <name evidence="2" type="ORF">P7228_14365</name>
</gene>
<keyword evidence="3" id="KW-1185">Reference proteome</keyword>
<evidence type="ECO:0000313" key="2">
    <source>
        <dbReference type="EMBL" id="WFL77158.1"/>
    </source>
</evidence>
<proteinExistence type="predicted"/>
<sequence>MRNWASLAAIICLAACNAEAGPDGPAAGDPGTYTRMMPDGVLNTTVVRADGTYETSLGKTTTRGKVRTEGDKTCFTAEAEGAQEACWTNGPIRPGGTFESTNASGDTFTITYSSELPAEKAAGAEAAE</sequence>
<evidence type="ECO:0000256" key="1">
    <source>
        <dbReference type="SAM" id="SignalP"/>
    </source>
</evidence>